<dbReference type="Pfam" id="PF07690">
    <property type="entry name" value="MFS_1"/>
    <property type="match status" value="1"/>
</dbReference>
<evidence type="ECO:0000256" key="1">
    <source>
        <dbReference type="ARBA" id="ARBA00004141"/>
    </source>
</evidence>
<feature type="transmembrane region" description="Helical" evidence="8">
    <location>
        <begin position="216"/>
        <end position="236"/>
    </location>
</feature>
<evidence type="ECO:0000256" key="5">
    <source>
        <dbReference type="ARBA" id="ARBA00023136"/>
    </source>
</evidence>
<feature type="transmembrane region" description="Helical" evidence="8">
    <location>
        <begin position="185"/>
        <end position="204"/>
    </location>
</feature>
<accession>A0A9P9AKQ0</accession>
<feature type="transmembrane region" description="Helical" evidence="8">
    <location>
        <begin position="375"/>
        <end position="397"/>
    </location>
</feature>
<comment type="subcellular location">
    <subcellularLocation>
        <location evidence="1">Membrane</location>
        <topology evidence="1">Multi-pass membrane protein</topology>
    </subcellularLocation>
</comment>
<dbReference type="PANTHER" id="PTHR43791">
    <property type="entry name" value="PERMEASE-RELATED"/>
    <property type="match status" value="1"/>
</dbReference>
<keyword evidence="2" id="KW-0813">Transport</keyword>
<evidence type="ECO:0000313" key="11">
    <source>
        <dbReference type="Proteomes" id="UP000777438"/>
    </source>
</evidence>
<dbReference type="AlphaFoldDB" id="A0A9P9AKQ0"/>
<reference evidence="10 11" key="1">
    <citation type="journal article" date="2021" name="Nat. Commun.">
        <title>Genetic determinants of endophytism in the Arabidopsis root mycobiome.</title>
        <authorList>
            <person name="Mesny F."/>
            <person name="Miyauchi S."/>
            <person name="Thiergart T."/>
            <person name="Pickel B."/>
            <person name="Atanasova L."/>
            <person name="Karlsson M."/>
            <person name="Huettel B."/>
            <person name="Barry K.W."/>
            <person name="Haridas S."/>
            <person name="Chen C."/>
            <person name="Bauer D."/>
            <person name="Andreopoulos W."/>
            <person name="Pangilinan J."/>
            <person name="LaButti K."/>
            <person name="Riley R."/>
            <person name="Lipzen A."/>
            <person name="Clum A."/>
            <person name="Drula E."/>
            <person name="Henrissat B."/>
            <person name="Kohler A."/>
            <person name="Grigoriev I.V."/>
            <person name="Martin F.M."/>
            <person name="Hacquard S."/>
        </authorList>
    </citation>
    <scope>NUCLEOTIDE SEQUENCE [LARGE SCALE GENOMIC DNA]</scope>
    <source>
        <strain evidence="10 11">MPI-CAGE-CH-0241</strain>
    </source>
</reference>
<feature type="transmembrane region" description="Helical" evidence="8">
    <location>
        <begin position="123"/>
        <end position="142"/>
    </location>
</feature>
<proteinExistence type="inferred from homology"/>
<evidence type="ECO:0000256" key="6">
    <source>
        <dbReference type="ARBA" id="ARBA00023180"/>
    </source>
</evidence>
<dbReference type="InterPro" id="IPR020846">
    <property type="entry name" value="MFS_dom"/>
</dbReference>
<feature type="transmembrane region" description="Helical" evidence="8">
    <location>
        <begin position="409"/>
        <end position="430"/>
    </location>
</feature>
<dbReference type="Proteomes" id="UP000777438">
    <property type="component" value="Unassembled WGS sequence"/>
</dbReference>
<evidence type="ECO:0000256" key="2">
    <source>
        <dbReference type="ARBA" id="ARBA00022448"/>
    </source>
</evidence>
<organism evidence="10 11">
    <name type="scientific">Thelonectria olida</name>
    <dbReference type="NCBI Taxonomy" id="1576542"/>
    <lineage>
        <taxon>Eukaryota</taxon>
        <taxon>Fungi</taxon>
        <taxon>Dikarya</taxon>
        <taxon>Ascomycota</taxon>
        <taxon>Pezizomycotina</taxon>
        <taxon>Sordariomycetes</taxon>
        <taxon>Hypocreomycetidae</taxon>
        <taxon>Hypocreales</taxon>
        <taxon>Nectriaceae</taxon>
        <taxon>Thelonectria</taxon>
    </lineage>
</organism>
<keyword evidence="3 8" id="KW-0812">Transmembrane</keyword>
<comment type="similarity">
    <text evidence="7">Belongs to the major facilitator superfamily. Allantoate permease family.</text>
</comment>
<comment type="caution">
    <text evidence="10">The sequence shown here is derived from an EMBL/GenBank/DDBJ whole genome shotgun (WGS) entry which is preliminary data.</text>
</comment>
<evidence type="ECO:0000256" key="4">
    <source>
        <dbReference type="ARBA" id="ARBA00022989"/>
    </source>
</evidence>
<keyword evidence="4 8" id="KW-1133">Transmembrane helix</keyword>
<feature type="transmembrane region" description="Helical" evidence="8">
    <location>
        <begin position="154"/>
        <end position="173"/>
    </location>
</feature>
<dbReference type="PROSITE" id="PS50850">
    <property type="entry name" value="MFS"/>
    <property type="match status" value="1"/>
</dbReference>
<dbReference type="InterPro" id="IPR036259">
    <property type="entry name" value="MFS_trans_sf"/>
</dbReference>
<dbReference type="FunFam" id="1.20.1250.20:FF:000064">
    <property type="entry name" value="MFS allantoate transporter"/>
    <property type="match status" value="1"/>
</dbReference>
<dbReference type="GO" id="GO:0016020">
    <property type="term" value="C:membrane"/>
    <property type="evidence" value="ECO:0007669"/>
    <property type="project" value="UniProtKB-SubCell"/>
</dbReference>
<evidence type="ECO:0000313" key="10">
    <source>
        <dbReference type="EMBL" id="KAH6879474.1"/>
    </source>
</evidence>
<feature type="transmembrane region" description="Helical" evidence="8">
    <location>
        <begin position="349"/>
        <end position="369"/>
    </location>
</feature>
<keyword evidence="5 8" id="KW-0472">Membrane</keyword>
<feature type="domain" description="Major facilitator superfamily (MFS) profile" evidence="9">
    <location>
        <begin position="57"/>
        <end position="458"/>
    </location>
</feature>
<feature type="transmembrane region" description="Helical" evidence="8">
    <location>
        <begin position="436"/>
        <end position="454"/>
    </location>
</feature>
<evidence type="ECO:0000256" key="3">
    <source>
        <dbReference type="ARBA" id="ARBA00022692"/>
    </source>
</evidence>
<evidence type="ECO:0000259" key="9">
    <source>
        <dbReference type="PROSITE" id="PS50850"/>
    </source>
</evidence>
<protein>
    <submittedName>
        <fullName evidence="10">Major facilitator superfamily domain-containing protein</fullName>
    </submittedName>
</protein>
<dbReference type="SUPFAM" id="SSF103473">
    <property type="entry name" value="MFS general substrate transporter"/>
    <property type="match status" value="1"/>
</dbReference>
<gene>
    <name evidence="10" type="ORF">B0T10DRAFT_540601</name>
</gene>
<dbReference type="EMBL" id="JAGPYM010000029">
    <property type="protein sequence ID" value="KAH6879474.1"/>
    <property type="molecule type" value="Genomic_DNA"/>
</dbReference>
<dbReference type="Gene3D" id="1.20.1250.20">
    <property type="entry name" value="MFS general substrate transporter like domains"/>
    <property type="match status" value="2"/>
</dbReference>
<sequence length="458" mass="50380">MADGKHTENFPTKPSSLKDGIVADVSTSEAFVLYRESDDDITAEEARCLRWKLDLRLMPLLCFTYALQSIDKNTLSYAAVFGVREELDLKGTEYSWIGAIFYLGYMVWEFPTNMLLQRLPINHFMSATVVIWGTVLICHGAVNSFASLAAVRTLLGAFEAAINPGTMLLFSMYYTRAEQPLRMGIWIGSAGLGYVVAGIASFGIGHVQSALSSWRLLFIIWGSITAAWGLFLWLVLPGAPMRAKFLTEKERGFVVGRVKDNGTGIENRHFKVKQFWEAIFDLKTWLLFMFAVTSNSPNGGLSAFQGLIIKGAGFSTLETTLYQMPSGAVQLIACPLACYFATRFSNCRILVMLIALVPFLAGILGMRLLSEDNSYGRLACLWISFSYTAAWTLSMSVATANTAGHTKKITTNAVLLIGYCLGNFVGPFFFKTGQAPLYPLGVGMMFFCIALQPGRGGC</sequence>
<keyword evidence="6" id="KW-0325">Glycoprotein</keyword>
<keyword evidence="11" id="KW-1185">Reference proteome</keyword>
<evidence type="ECO:0000256" key="7">
    <source>
        <dbReference type="ARBA" id="ARBA00037968"/>
    </source>
</evidence>
<dbReference type="PANTHER" id="PTHR43791:SF97">
    <property type="entry name" value="ALLANTOATE TRANSPORTER, PUTATIVE (AFU_ORTHOLOGUE AFUA_1G14700)-RELATED"/>
    <property type="match status" value="1"/>
</dbReference>
<evidence type="ECO:0000256" key="8">
    <source>
        <dbReference type="SAM" id="Phobius"/>
    </source>
</evidence>
<dbReference type="InterPro" id="IPR011701">
    <property type="entry name" value="MFS"/>
</dbReference>
<feature type="non-terminal residue" evidence="10">
    <location>
        <position position="1"/>
    </location>
</feature>
<dbReference type="OrthoDB" id="6730379at2759"/>
<name>A0A9P9AKQ0_9HYPO</name>
<dbReference type="GO" id="GO:0022857">
    <property type="term" value="F:transmembrane transporter activity"/>
    <property type="evidence" value="ECO:0007669"/>
    <property type="project" value="InterPro"/>
</dbReference>